<evidence type="ECO:0000256" key="6">
    <source>
        <dbReference type="PROSITE-ProRule" id="PRU00259"/>
    </source>
</evidence>
<accession>A0A1X0P216</accession>
<dbReference type="GeneID" id="39983602"/>
<dbReference type="InterPro" id="IPR000225">
    <property type="entry name" value="Armadillo"/>
</dbReference>
<keyword evidence="2 5" id="KW-0813">Transport</keyword>
<dbReference type="SUPFAM" id="SSF48371">
    <property type="entry name" value="ARM repeat"/>
    <property type="match status" value="1"/>
</dbReference>
<organism evidence="8 9">
    <name type="scientific">Trypanosoma theileri</name>
    <dbReference type="NCBI Taxonomy" id="67003"/>
    <lineage>
        <taxon>Eukaryota</taxon>
        <taxon>Discoba</taxon>
        <taxon>Euglenozoa</taxon>
        <taxon>Kinetoplastea</taxon>
        <taxon>Metakinetoplastina</taxon>
        <taxon>Trypanosomatida</taxon>
        <taxon>Trypanosomatidae</taxon>
        <taxon>Trypanosoma</taxon>
    </lineage>
</organism>
<dbReference type="GO" id="GO:0061608">
    <property type="term" value="F:nuclear import signal receptor activity"/>
    <property type="evidence" value="ECO:0007669"/>
    <property type="project" value="InterPro"/>
</dbReference>
<dbReference type="GO" id="GO:0005634">
    <property type="term" value="C:nucleus"/>
    <property type="evidence" value="ECO:0007669"/>
    <property type="project" value="UniProtKB-ARBA"/>
</dbReference>
<dbReference type="RefSeq" id="XP_028885018.1">
    <property type="nucleotide sequence ID" value="XM_029023822.1"/>
</dbReference>
<dbReference type="FunFam" id="1.25.10.10:FF:000009">
    <property type="entry name" value="Importin subunit alpha"/>
    <property type="match status" value="1"/>
</dbReference>
<evidence type="ECO:0000256" key="5">
    <source>
        <dbReference type="PIRNR" id="PIRNR005673"/>
    </source>
</evidence>
<dbReference type="InterPro" id="IPR016024">
    <property type="entry name" value="ARM-type_fold"/>
</dbReference>
<reference evidence="8 9" key="1">
    <citation type="submission" date="2017-03" db="EMBL/GenBank/DDBJ databases">
        <title>An alternative strategy for trypanosome survival in the mammalian bloodstream revealed through genome and transcriptome analysis of the ubiquitous bovine parasite Trypanosoma (Megatrypanum) theileri.</title>
        <authorList>
            <person name="Kelly S."/>
            <person name="Ivens A."/>
            <person name="Mott A."/>
            <person name="O'Neill E."/>
            <person name="Emms D."/>
            <person name="Macleod O."/>
            <person name="Voorheis P."/>
            <person name="Matthews J."/>
            <person name="Matthews K."/>
            <person name="Carrington M."/>
        </authorList>
    </citation>
    <scope>NUCLEOTIDE SEQUENCE [LARGE SCALE GENOMIC DNA]</scope>
    <source>
        <strain evidence="8">Edinburgh</strain>
    </source>
</reference>
<gene>
    <name evidence="8" type="ORF">TM35_000073760</name>
</gene>
<proteinExistence type="inferred from homology"/>
<feature type="repeat" description="ARM" evidence="6">
    <location>
        <begin position="294"/>
        <end position="336"/>
    </location>
</feature>
<evidence type="ECO:0000256" key="4">
    <source>
        <dbReference type="ARBA" id="ARBA00022927"/>
    </source>
</evidence>
<evidence type="ECO:0000313" key="8">
    <source>
        <dbReference type="EMBL" id="ORC90952.1"/>
    </source>
</evidence>
<dbReference type="InterPro" id="IPR011989">
    <property type="entry name" value="ARM-like"/>
</dbReference>
<dbReference type="AlphaFoldDB" id="A0A1X0P216"/>
<evidence type="ECO:0000256" key="2">
    <source>
        <dbReference type="ARBA" id="ARBA00022448"/>
    </source>
</evidence>
<feature type="region of interest" description="Disordered" evidence="7">
    <location>
        <begin position="1"/>
        <end position="36"/>
    </location>
</feature>
<evidence type="ECO:0000313" key="9">
    <source>
        <dbReference type="Proteomes" id="UP000192257"/>
    </source>
</evidence>
<dbReference type="InterPro" id="IPR024931">
    <property type="entry name" value="Importin_alpha"/>
</dbReference>
<dbReference type="Pfam" id="PF00514">
    <property type="entry name" value="Arm"/>
    <property type="match status" value="7"/>
</dbReference>
<comment type="similarity">
    <text evidence="1 5">Belongs to the importin alpha family.</text>
</comment>
<dbReference type="SMART" id="SM00185">
    <property type="entry name" value="ARM"/>
    <property type="match status" value="8"/>
</dbReference>
<dbReference type="Pfam" id="PF16186">
    <property type="entry name" value="Arm_3"/>
    <property type="match status" value="1"/>
</dbReference>
<keyword evidence="9" id="KW-1185">Reference proteome</keyword>
<dbReference type="VEuPathDB" id="TriTrypDB:TM35_000073760"/>
<evidence type="ECO:0000256" key="1">
    <source>
        <dbReference type="ARBA" id="ARBA00010394"/>
    </source>
</evidence>
<dbReference type="EMBL" id="NBCO01000007">
    <property type="protein sequence ID" value="ORC90952.1"/>
    <property type="molecule type" value="Genomic_DNA"/>
</dbReference>
<name>A0A1X0P216_9TRYP</name>
<keyword evidence="3" id="KW-0677">Repeat</keyword>
<dbReference type="PANTHER" id="PTHR23316">
    <property type="entry name" value="IMPORTIN ALPHA"/>
    <property type="match status" value="1"/>
</dbReference>
<dbReference type="Proteomes" id="UP000192257">
    <property type="component" value="Unassembled WGS sequence"/>
</dbReference>
<dbReference type="PROSITE" id="PS50176">
    <property type="entry name" value="ARM_REPEAT"/>
    <property type="match status" value="3"/>
</dbReference>
<comment type="caution">
    <text evidence="8">The sequence shown here is derived from an EMBL/GenBank/DDBJ whole genome shotgun (WGS) entry which is preliminary data.</text>
</comment>
<dbReference type="GO" id="GO:0005737">
    <property type="term" value="C:cytoplasm"/>
    <property type="evidence" value="ECO:0007669"/>
    <property type="project" value="InterPro"/>
</dbReference>
<dbReference type="InterPro" id="IPR032413">
    <property type="entry name" value="Arm_3"/>
</dbReference>
<sequence>MFSGQGEKPKGAKQTPSVKAGAERRQRQMISVRQKAHGELMKHVREEHDDGNNAQQVPNGDSMDVWAYNNKTRPEAVPLALLPEFVRMVMHGQTEQEVFHGTLMIRKLLSVEMDPPHDAVTQSGVIPYLVSLLDRVQSPQLQFEAAWALTNVAAGTSQNAALLVEAGAMPRFVALLGSEHADCRDQGAWAIGNMAGDGVPCRDLALQCNAMPALLHALSVPDQQLSVVRNATWAVSNLCRGKPPPPLESVAIALPMLCSLLHHPDNEVVTDASWAISYMSDGPHERVQAVIDAGVVPRVVELLSSSLTPLQTSSIRTIGNIASGDDAQTQVLINCGALQFLGPLLTHRKREIRKETCWTISNIAAGNAPQIEALITANLFPLVIKCLEGSDLDVKKEAVWSIANVTLCGVAHHMRYLLDCRVIPPLCETLTTHESKILTVALEALLGFLQLAEEDYKAGATPENMVTRAIIECGGVDSIERMQSYSDNNVYNMALCILETYFNTEEGAPERFDMSMEVTGNEASGNNTGFNF</sequence>
<dbReference type="OrthoDB" id="29145at2759"/>
<keyword evidence="4 5" id="KW-0653">Protein transport</keyword>
<dbReference type="Gene3D" id="1.25.10.10">
    <property type="entry name" value="Leucine-rich Repeat Variant"/>
    <property type="match status" value="1"/>
</dbReference>
<evidence type="ECO:0000256" key="7">
    <source>
        <dbReference type="SAM" id="MobiDB-lite"/>
    </source>
</evidence>
<evidence type="ECO:0000256" key="3">
    <source>
        <dbReference type="ARBA" id="ARBA00022737"/>
    </source>
</evidence>
<feature type="repeat" description="ARM" evidence="6">
    <location>
        <begin position="124"/>
        <end position="167"/>
    </location>
</feature>
<dbReference type="STRING" id="67003.A0A1X0P216"/>
<protein>
    <recommendedName>
        <fullName evidence="5">Importin subunit alpha</fullName>
    </recommendedName>
</protein>
<dbReference type="PIRSF" id="PIRSF005673">
    <property type="entry name" value="Importin_alpha"/>
    <property type="match status" value="1"/>
</dbReference>
<dbReference type="GO" id="GO:0006606">
    <property type="term" value="P:protein import into nucleus"/>
    <property type="evidence" value="ECO:0007669"/>
    <property type="project" value="InterPro"/>
</dbReference>
<feature type="repeat" description="ARM" evidence="6">
    <location>
        <begin position="209"/>
        <end position="238"/>
    </location>
</feature>